<name>A0A139A388_GONPJ</name>
<proteinExistence type="predicted"/>
<sequence length="143" mass="16131">MFLWFRHIWYLRNPLRVIKGQTRPPLLKQHLNCNLSSPCQCVDQRLVIARVDISTPIKQTENDFTPPIVEACVPKTSIVMRMNVSTTIQQKLHCFQSKQATCSGAGCDVAICVDVSTSFQEEVDDVSTTIQHMTNSWLGSPIP</sequence>
<dbReference type="Proteomes" id="UP000070544">
    <property type="component" value="Unassembled WGS sequence"/>
</dbReference>
<reference evidence="1 2" key="1">
    <citation type="journal article" date="2015" name="Genome Biol. Evol.">
        <title>Phylogenomic analyses indicate that early fungi evolved digesting cell walls of algal ancestors of land plants.</title>
        <authorList>
            <person name="Chang Y."/>
            <person name="Wang S."/>
            <person name="Sekimoto S."/>
            <person name="Aerts A.L."/>
            <person name="Choi C."/>
            <person name="Clum A."/>
            <person name="LaButti K.M."/>
            <person name="Lindquist E.A."/>
            <person name="Yee Ngan C."/>
            <person name="Ohm R.A."/>
            <person name="Salamov A.A."/>
            <person name="Grigoriev I.V."/>
            <person name="Spatafora J.W."/>
            <person name="Berbee M.L."/>
        </authorList>
    </citation>
    <scope>NUCLEOTIDE SEQUENCE [LARGE SCALE GENOMIC DNA]</scope>
    <source>
        <strain evidence="1 2">JEL478</strain>
    </source>
</reference>
<dbReference type="EMBL" id="KQ965804">
    <property type="protein sequence ID" value="KXS11277.1"/>
    <property type="molecule type" value="Genomic_DNA"/>
</dbReference>
<organism evidence="1 2">
    <name type="scientific">Gonapodya prolifera (strain JEL478)</name>
    <name type="common">Monoblepharis prolifera</name>
    <dbReference type="NCBI Taxonomy" id="1344416"/>
    <lineage>
        <taxon>Eukaryota</taxon>
        <taxon>Fungi</taxon>
        <taxon>Fungi incertae sedis</taxon>
        <taxon>Chytridiomycota</taxon>
        <taxon>Chytridiomycota incertae sedis</taxon>
        <taxon>Monoblepharidomycetes</taxon>
        <taxon>Monoblepharidales</taxon>
        <taxon>Gonapodyaceae</taxon>
        <taxon>Gonapodya</taxon>
    </lineage>
</organism>
<evidence type="ECO:0000313" key="2">
    <source>
        <dbReference type="Proteomes" id="UP000070544"/>
    </source>
</evidence>
<gene>
    <name evidence="1" type="ORF">M427DRAFT_440732</name>
</gene>
<keyword evidence="2" id="KW-1185">Reference proteome</keyword>
<protein>
    <submittedName>
        <fullName evidence="1">Uncharacterized protein</fullName>
    </submittedName>
</protein>
<accession>A0A139A388</accession>
<dbReference type="AlphaFoldDB" id="A0A139A388"/>
<evidence type="ECO:0000313" key="1">
    <source>
        <dbReference type="EMBL" id="KXS11277.1"/>
    </source>
</evidence>